<dbReference type="GO" id="GO:0016757">
    <property type="term" value="F:glycosyltransferase activity"/>
    <property type="evidence" value="ECO:0007669"/>
    <property type="project" value="UniProtKB-KW"/>
</dbReference>
<keyword evidence="4" id="KW-0808">Transferase</keyword>
<protein>
    <recommendedName>
        <fullName evidence="10">L,D-TPase catalytic domain-containing protein</fullName>
    </recommendedName>
</protein>
<comment type="similarity">
    <text evidence="2">Belongs to the YkuD family.</text>
</comment>
<dbReference type="PANTHER" id="PTHR30582">
    <property type="entry name" value="L,D-TRANSPEPTIDASE"/>
    <property type="match status" value="1"/>
</dbReference>
<gene>
    <name evidence="11" type="ORF">AVDCRST_MAG13-2421</name>
</gene>
<keyword evidence="7 9" id="KW-0573">Peptidoglycan synthesis</keyword>
<evidence type="ECO:0000256" key="7">
    <source>
        <dbReference type="ARBA" id="ARBA00022984"/>
    </source>
</evidence>
<name>A0A6J4SST8_9ACTN</name>
<evidence type="ECO:0000256" key="2">
    <source>
        <dbReference type="ARBA" id="ARBA00005992"/>
    </source>
</evidence>
<organism evidence="11">
    <name type="scientific">uncultured Solirubrobacteraceae bacterium</name>
    <dbReference type="NCBI Taxonomy" id="1162706"/>
    <lineage>
        <taxon>Bacteria</taxon>
        <taxon>Bacillati</taxon>
        <taxon>Actinomycetota</taxon>
        <taxon>Thermoleophilia</taxon>
        <taxon>Solirubrobacterales</taxon>
        <taxon>Solirubrobacteraceae</taxon>
        <taxon>environmental samples</taxon>
    </lineage>
</organism>
<evidence type="ECO:0000256" key="8">
    <source>
        <dbReference type="ARBA" id="ARBA00023316"/>
    </source>
</evidence>
<keyword evidence="8 9" id="KW-0961">Cell wall biogenesis/degradation</keyword>
<evidence type="ECO:0000259" key="10">
    <source>
        <dbReference type="PROSITE" id="PS52029"/>
    </source>
</evidence>
<dbReference type="Gene3D" id="2.40.440.10">
    <property type="entry name" value="L,D-transpeptidase catalytic domain-like"/>
    <property type="match status" value="1"/>
</dbReference>
<dbReference type="GO" id="GO:0005576">
    <property type="term" value="C:extracellular region"/>
    <property type="evidence" value="ECO:0007669"/>
    <property type="project" value="TreeGrafter"/>
</dbReference>
<evidence type="ECO:0000256" key="5">
    <source>
        <dbReference type="ARBA" id="ARBA00022801"/>
    </source>
</evidence>
<reference evidence="11" key="1">
    <citation type="submission" date="2020-02" db="EMBL/GenBank/DDBJ databases">
        <authorList>
            <person name="Meier V. D."/>
        </authorList>
    </citation>
    <scope>NUCLEOTIDE SEQUENCE</scope>
    <source>
        <strain evidence="11">AVDCRST_MAG13</strain>
    </source>
</reference>
<dbReference type="GO" id="GO:0071555">
    <property type="term" value="P:cell wall organization"/>
    <property type="evidence" value="ECO:0007669"/>
    <property type="project" value="UniProtKB-UniRule"/>
</dbReference>
<dbReference type="AlphaFoldDB" id="A0A6J4SST8"/>
<keyword evidence="6 9" id="KW-0133">Cell shape</keyword>
<dbReference type="PANTHER" id="PTHR30582:SF24">
    <property type="entry name" value="L,D-TRANSPEPTIDASE ERFK_SRFK-RELATED"/>
    <property type="match status" value="1"/>
</dbReference>
<sequence>GRVLARLTPRSTAGRPVRVAAAARREGWVGVRLAERANDELGWIRERDVRWVPLRIRVDVDLSARRLLLRRDGAVVMRVRVAVGAPGNPTPTGRFGVTDHLRPAPGGPYGCCILALSGHQTKLPPGWPGGDRLAIHGTSNEATIGGAVSSGCLRARARDLRILLRRVPVGATVVVRA</sequence>
<feature type="active site" description="Nucleophile" evidence="9">
    <location>
        <position position="152"/>
    </location>
</feature>
<feature type="non-terminal residue" evidence="11">
    <location>
        <position position="1"/>
    </location>
</feature>
<dbReference type="EMBL" id="CADCVO010000388">
    <property type="protein sequence ID" value="CAA9504291.1"/>
    <property type="molecule type" value="Genomic_DNA"/>
</dbReference>
<dbReference type="PROSITE" id="PS52029">
    <property type="entry name" value="LD_TPASE"/>
    <property type="match status" value="1"/>
</dbReference>
<dbReference type="SUPFAM" id="SSF141523">
    <property type="entry name" value="L,D-transpeptidase catalytic domain-like"/>
    <property type="match status" value="1"/>
</dbReference>
<feature type="domain" description="L,D-TPase catalytic" evidence="10">
    <location>
        <begin position="56"/>
        <end position="176"/>
    </location>
</feature>
<evidence type="ECO:0000256" key="3">
    <source>
        <dbReference type="ARBA" id="ARBA00022676"/>
    </source>
</evidence>
<dbReference type="Pfam" id="PF03734">
    <property type="entry name" value="YkuD"/>
    <property type="match status" value="1"/>
</dbReference>
<evidence type="ECO:0000256" key="1">
    <source>
        <dbReference type="ARBA" id="ARBA00004752"/>
    </source>
</evidence>
<keyword evidence="5" id="KW-0378">Hydrolase</keyword>
<proteinExistence type="inferred from homology"/>
<keyword evidence="3" id="KW-0328">Glycosyltransferase</keyword>
<dbReference type="GO" id="GO:0008360">
    <property type="term" value="P:regulation of cell shape"/>
    <property type="evidence" value="ECO:0007669"/>
    <property type="project" value="UniProtKB-UniRule"/>
</dbReference>
<evidence type="ECO:0000313" key="11">
    <source>
        <dbReference type="EMBL" id="CAA9504291.1"/>
    </source>
</evidence>
<dbReference type="GO" id="GO:0071972">
    <property type="term" value="F:peptidoglycan L,D-transpeptidase activity"/>
    <property type="evidence" value="ECO:0007669"/>
    <property type="project" value="TreeGrafter"/>
</dbReference>
<evidence type="ECO:0000256" key="9">
    <source>
        <dbReference type="PROSITE-ProRule" id="PRU01373"/>
    </source>
</evidence>
<dbReference type="InterPro" id="IPR038063">
    <property type="entry name" value="Transpep_catalytic_dom"/>
</dbReference>
<evidence type="ECO:0000256" key="4">
    <source>
        <dbReference type="ARBA" id="ARBA00022679"/>
    </source>
</evidence>
<evidence type="ECO:0000256" key="6">
    <source>
        <dbReference type="ARBA" id="ARBA00022960"/>
    </source>
</evidence>
<feature type="active site" description="Proton donor/acceptor" evidence="9">
    <location>
        <position position="136"/>
    </location>
</feature>
<dbReference type="UniPathway" id="UPA00219"/>
<comment type="pathway">
    <text evidence="1 9">Cell wall biogenesis; peptidoglycan biosynthesis.</text>
</comment>
<dbReference type="CDD" id="cd16913">
    <property type="entry name" value="YkuD_like"/>
    <property type="match status" value="1"/>
</dbReference>
<dbReference type="InterPro" id="IPR050979">
    <property type="entry name" value="LD-transpeptidase"/>
</dbReference>
<dbReference type="GO" id="GO:0018104">
    <property type="term" value="P:peptidoglycan-protein cross-linking"/>
    <property type="evidence" value="ECO:0007669"/>
    <property type="project" value="TreeGrafter"/>
</dbReference>
<dbReference type="InterPro" id="IPR005490">
    <property type="entry name" value="LD_TPept_cat_dom"/>
</dbReference>
<accession>A0A6J4SST8</accession>